<sequence length="501" mass="57895">MHDRCEKNAFSQSEETQYEETETILNRSNDVKSKVTKWQNNNVENNYQQPVVRQQSDSSDETEKDRDKFAMIERQKSWEDQRMEEILENERKNSKNEINAKLNVMETRKSTNPVDDNPRKIKRIDLKAYGFENEFFSGKTTRTSAPRVVNKLDLKSFGYDNGIRRTQSNIQLNSIGSDEFKARFVRTTNKSNLTRRNEYENDRRDIIESNRASGENNLTQSTETLNKFENGSYNNFGLKSAKSVPNIAKFYSNSNGQEDEEVESYGRNSYNDFGVIKNGSVRNIASNYGLEKYNVKSNDSSIDVSENETDNSSEREQSRSMNDVKKKILSDEEFDNKVLPMPSVRRLAEAFSKQTEPVSAPISKNIRSSDNFRSDDKRFNYVLYKLFALYKLKMIFIVTKSSNVTKERSSTPEIQIVETPRQMHSLTARSLSKQFREGLRQIPNKVTSPPASHVVMEQPNITENQMEVVQAKSDLSNDTNVILPGKLKSNIIFWEQMQKKS</sequence>
<comment type="caution">
    <text evidence="2">The sequence shown here is derived from an EMBL/GenBank/DDBJ whole genome shotgun (WGS) entry which is preliminary data.</text>
</comment>
<proteinExistence type="predicted"/>
<feature type="compositionally biased region" description="Basic and acidic residues" evidence="1">
    <location>
        <begin position="312"/>
        <end position="323"/>
    </location>
</feature>
<evidence type="ECO:0000313" key="2">
    <source>
        <dbReference type="EMBL" id="KAF3425125.1"/>
    </source>
</evidence>
<gene>
    <name evidence="2" type="ORF">E2986_07922</name>
</gene>
<organism evidence="2 3">
    <name type="scientific">Frieseomelitta varia</name>
    <dbReference type="NCBI Taxonomy" id="561572"/>
    <lineage>
        <taxon>Eukaryota</taxon>
        <taxon>Metazoa</taxon>
        <taxon>Ecdysozoa</taxon>
        <taxon>Arthropoda</taxon>
        <taxon>Hexapoda</taxon>
        <taxon>Insecta</taxon>
        <taxon>Pterygota</taxon>
        <taxon>Neoptera</taxon>
        <taxon>Endopterygota</taxon>
        <taxon>Hymenoptera</taxon>
        <taxon>Apocrita</taxon>
        <taxon>Aculeata</taxon>
        <taxon>Apoidea</taxon>
        <taxon>Anthophila</taxon>
        <taxon>Apidae</taxon>
        <taxon>Frieseomelitta</taxon>
    </lineage>
</organism>
<feature type="region of interest" description="Disordered" evidence="1">
    <location>
        <begin position="39"/>
        <end position="67"/>
    </location>
</feature>
<protein>
    <submittedName>
        <fullName evidence="2">Uncharacterized protein</fullName>
    </submittedName>
</protein>
<dbReference type="AlphaFoldDB" id="A0A833VUF2"/>
<feature type="region of interest" description="Disordered" evidence="1">
    <location>
        <begin position="298"/>
        <end position="323"/>
    </location>
</feature>
<evidence type="ECO:0000256" key="1">
    <source>
        <dbReference type="SAM" id="MobiDB-lite"/>
    </source>
</evidence>
<feature type="compositionally biased region" description="Polar residues" evidence="1">
    <location>
        <begin position="39"/>
        <end position="57"/>
    </location>
</feature>
<evidence type="ECO:0000313" key="3">
    <source>
        <dbReference type="Proteomes" id="UP000655588"/>
    </source>
</evidence>
<dbReference type="EMBL" id="WNWW01000418">
    <property type="protein sequence ID" value="KAF3425125.1"/>
    <property type="molecule type" value="Genomic_DNA"/>
</dbReference>
<dbReference type="Proteomes" id="UP000655588">
    <property type="component" value="Unassembled WGS sequence"/>
</dbReference>
<feature type="region of interest" description="Disordered" evidence="1">
    <location>
        <begin position="1"/>
        <end position="25"/>
    </location>
</feature>
<name>A0A833VUF2_9HYME</name>
<reference evidence="2" key="1">
    <citation type="submission" date="2019-11" db="EMBL/GenBank/DDBJ databases">
        <title>The nuclear and mitochondrial genomes of Frieseomelitta varia - a highly eusocial stingless bee (Meliponini) with a permanently sterile worker caste.</title>
        <authorList>
            <person name="Freitas F.C.P."/>
            <person name="Lourenco A.P."/>
            <person name="Nunes F.M.F."/>
            <person name="Paschoal A.R."/>
            <person name="Abreu F.C.P."/>
            <person name="Barbin F.O."/>
            <person name="Bataglia L."/>
            <person name="Cardoso-Junior C.A.M."/>
            <person name="Cervoni M.S."/>
            <person name="Silva S.R."/>
            <person name="Dalarmi F."/>
            <person name="Del Lama M.A."/>
            <person name="Depintor T.S."/>
            <person name="Ferreira K.M."/>
            <person name="Goria P.S."/>
            <person name="Jaskot M.C."/>
            <person name="Lago D.C."/>
            <person name="Luna-Lucena D."/>
            <person name="Moda L.M."/>
            <person name="Nascimento L."/>
            <person name="Pedrino M."/>
            <person name="Rabico F.O."/>
            <person name="Sanches F.C."/>
            <person name="Santos D.E."/>
            <person name="Santos C.G."/>
            <person name="Vieira J."/>
            <person name="Lopes T.F."/>
            <person name="Barchuk A.R."/>
            <person name="Hartfelder K."/>
            <person name="Simoes Z.L.P."/>
            <person name="Bitondi M.M.G."/>
            <person name="Pinheiro D.G."/>
        </authorList>
    </citation>
    <scope>NUCLEOTIDE SEQUENCE</scope>
    <source>
        <strain evidence="2">USP_RPSP 00005682</strain>
        <tissue evidence="2">Whole individual</tissue>
    </source>
</reference>
<accession>A0A833VUF2</accession>
<keyword evidence="3" id="KW-1185">Reference proteome</keyword>